<name>A0A3S0K1S7_9GAMM</name>
<sequence length="120" mass="13335">MTRRYLILAEAKSALSRNKEIEIFLGGFQVGSKNAIRWASFSASNQEVVGNVWEALDEGSEDYLDIYSFSPVSGEWDEPVKSVCASSLEQVLEELRVSNSRIVNSGIVQDEYASYLSSNT</sequence>
<reference evidence="1 2" key="1">
    <citation type="submission" date="2018-12" db="EMBL/GenBank/DDBJ databases">
        <authorList>
            <person name="Yu L."/>
        </authorList>
    </citation>
    <scope>NUCLEOTIDE SEQUENCE [LARGE SCALE GENOMIC DNA]</scope>
    <source>
        <strain evidence="1 2">HAW-EB5</strain>
    </source>
</reference>
<dbReference type="RefSeq" id="WP_126505322.1">
    <property type="nucleotide sequence ID" value="NZ_RXNV01000002.1"/>
</dbReference>
<protein>
    <submittedName>
        <fullName evidence="1">Uncharacterized protein</fullName>
    </submittedName>
</protein>
<keyword evidence="2" id="KW-1185">Reference proteome</keyword>
<evidence type="ECO:0000313" key="2">
    <source>
        <dbReference type="Proteomes" id="UP000282060"/>
    </source>
</evidence>
<evidence type="ECO:0000313" key="1">
    <source>
        <dbReference type="EMBL" id="RTR33773.1"/>
    </source>
</evidence>
<gene>
    <name evidence="1" type="ORF">EKG39_08775</name>
</gene>
<dbReference type="EMBL" id="RXNV01000002">
    <property type="protein sequence ID" value="RTR33773.1"/>
    <property type="molecule type" value="Genomic_DNA"/>
</dbReference>
<proteinExistence type="predicted"/>
<comment type="caution">
    <text evidence="1">The sequence shown here is derived from an EMBL/GenBank/DDBJ whole genome shotgun (WGS) entry which is preliminary data.</text>
</comment>
<organism evidence="1 2">
    <name type="scientific">Shewanella atlantica</name>
    <dbReference type="NCBI Taxonomy" id="271099"/>
    <lineage>
        <taxon>Bacteria</taxon>
        <taxon>Pseudomonadati</taxon>
        <taxon>Pseudomonadota</taxon>
        <taxon>Gammaproteobacteria</taxon>
        <taxon>Alteromonadales</taxon>
        <taxon>Shewanellaceae</taxon>
        <taxon>Shewanella</taxon>
    </lineage>
</organism>
<dbReference type="AlphaFoldDB" id="A0A3S0K1S7"/>
<dbReference type="OrthoDB" id="3298516at2"/>
<accession>A0A3S0K1S7</accession>
<dbReference type="Proteomes" id="UP000282060">
    <property type="component" value="Unassembled WGS sequence"/>
</dbReference>